<evidence type="ECO:0000256" key="4">
    <source>
        <dbReference type="ARBA" id="ARBA00036539"/>
    </source>
</evidence>
<dbReference type="InterPro" id="IPR002698">
    <property type="entry name" value="FTHF_cligase"/>
</dbReference>
<dbReference type="EMBL" id="JAGPYM010000004">
    <property type="protein sequence ID" value="KAH6895833.1"/>
    <property type="molecule type" value="Genomic_DNA"/>
</dbReference>
<feature type="region of interest" description="Disordered" evidence="7">
    <location>
        <begin position="214"/>
        <end position="236"/>
    </location>
</feature>
<dbReference type="PANTHER" id="PTHR23407">
    <property type="entry name" value="ATPASE INHIBITOR/5-FORMYLTETRAHYDROFOLATE CYCLO-LIGASE"/>
    <property type="match status" value="1"/>
</dbReference>
<feature type="binding site" evidence="6">
    <location>
        <position position="55"/>
    </location>
    <ligand>
        <name>substrate</name>
    </ligand>
</feature>
<evidence type="ECO:0000313" key="9">
    <source>
        <dbReference type="Proteomes" id="UP000777438"/>
    </source>
</evidence>
<dbReference type="GO" id="GO:0035999">
    <property type="term" value="P:tetrahydrofolate interconversion"/>
    <property type="evidence" value="ECO:0007669"/>
    <property type="project" value="TreeGrafter"/>
</dbReference>
<feature type="binding site" evidence="6">
    <location>
        <begin position="167"/>
        <end position="175"/>
    </location>
    <ligand>
        <name>ATP</name>
        <dbReference type="ChEBI" id="CHEBI:30616"/>
    </ligand>
</feature>
<dbReference type="GO" id="GO:0030272">
    <property type="term" value="F:5-formyltetrahydrofolate cyclo-ligase activity"/>
    <property type="evidence" value="ECO:0007669"/>
    <property type="project" value="UniProtKB-EC"/>
</dbReference>
<dbReference type="Pfam" id="PF01812">
    <property type="entry name" value="5-FTHF_cyc-lig"/>
    <property type="match status" value="1"/>
</dbReference>
<keyword evidence="9" id="KW-1185">Reference proteome</keyword>
<protein>
    <recommendedName>
        <fullName evidence="5">5-formyltetrahydrofolate cyclo-ligase</fullName>
        <ecNumber evidence="5">6.3.3.2</ecNumber>
    </recommendedName>
</protein>
<proteinExistence type="inferred from homology"/>
<comment type="similarity">
    <text evidence="1">Belongs to the 5-formyltetrahydrofolate cyclo-ligase family.</text>
</comment>
<keyword evidence="3 6" id="KW-0067">ATP-binding</keyword>
<comment type="catalytic activity">
    <reaction evidence="4">
        <text>(6S)-5-formyl-5,6,7,8-tetrahydrofolate + ATP = (6R)-5,10-methenyltetrahydrofolate + ADP + phosphate</text>
        <dbReference type="Rhea" id="RHEA:10488"/>
        <dbReference type="ChEBI" id="CHEBI:30616"/>
        <dbReference type="ChEBI" id="CHEBI:43474"/>
        <dbReference type="ChEBI" id="CHEBI:57455"/>
        <dbReference type="ChEBI" id="CHEBI:57457"/>
        <dbReference type="ChEBI" id="CHEBI:456216"/>
        <dbReference type="EC" id="6.3.3.2"/>
    </reaction>
</comment>
<evidence type="ECO:0000256" key="7">
    <source>
        <dbReference type="SAM" id="MobiDB-lite"/>
    </source>
</evidence>
<name>A0A9P8WDD0_9HYPO</name>
<evidence type="ECO:0000256" key="2">
    <source>
        <dbReference type="ARBA" id="ARBA00022741"/>
    </source>
</evidence>
<evidence type="ECO:0000256" key="6">
    <source>
        <dbReference type="PIRSR" id="PIRSR006806-1"/>
    </source>
</evidence>
<evidence type="ECO:0000256" key="3">
    <source>
        <dbReference type="ARBA" id="ARBA00022840"/>
    </source>
</evidence>
<dbReference type="PANTHER" id="PTHR23407:SF1">
    <property type="entry name" value="5-FORMYLTETRAHYDROFOLATE CYCLO-LIGASE"/>
    <property type="match status" value="1"/>
</dbReference>
<dbReference type="GO" id="GO:0009396">
    <property type="term" value="P:folic acid-containing compound biosynthetic process"/>
    <property type="evidence" value="ECO:0007669"/>
    <property type="project" value="TreeGrafter"/>
</dbReference>
<dbReference type="OrthoDB" id="2015992at2759"/>
<evidence type="ECO:0000313" key="8">
    <source>
        <dbReference type="EMBL" id="KAH6895833.1"/>
    </source>
</evidence>
<dbReference type="GO" id="GO:0005739">
    <property type="term" value="C:mitochondrion"/>
    <property type="evidence" value="ECO:0007669"/>
    <property type="project" value="TreeGrafter"/>
</dbReference>
<dbReference type="AlphaFoldDB" id="A0A9P8WDD0"/>
<dbReference type="EC" id="6.3.3.2" evidence="5"/>
<reference evidence="8 9" key="1">
    <citation type="journal article" date="2021" name="Nat. Commun.">
        <title>Genetic determinants of endophytism in the Arabidopsis root mycobiome.</title>
        <authorList>
            <person name="Mesny F."/>
            <person name="Miyauchi S."/>
            <person name="Thiergart T."/>
            <person name="Pickel B."/>
            <person name="Atanasova L."/>
            <person name="Karlsson M."/>
            <person name="Huettel B."/>
            <person name="Barry K.W."/>
            <person name="Haridas S."/>
            <person name="Chen C."/>
            <person name="Bauer D."/>
            <person name="Andreopoulos W."/>
            <person name="Pangilinan J."/>
            <person name="LaButti K."/>
            <person name="Riley R."/>
            <person name="Lipzen A."/>
            <person name="Clum A."/>
            <person name="Drula E."/>
            <person name="Henrissat B."/>
            <person name="Kohler A."/>
            <person name="Grigoriev I.V."/>
            <person name="Martin F.M."/>
            <person name="Hacquard S."/>
        </authorList>
    </citation>
    <scope>NUCLEOTIDE SEQUENCE [LARGE SCALE GENOMIC DNA]</scope>
    <source>
        <strain evidence="8 9">MPI-CAGE-CH-0241</strain>
    </source>
</reference>
<dbReference type="InterPro" id="IPR037171">
    <property type="entry name" value="NagB/RpiA_transferase-like"/>
</dbReference>
<dbReference type="SUPFAM" id="SSF100950">
    <property type="entry name" value="NagB/RpiA/CoA transferase-like"/>
    <property type="match status" value="1"/>
</dbReference>
<evidence type="ECO:0000256" key="5">
    <source>
        <dbReference type="ARBA" id="ARBA00038966"/>
    </source>
</evidence>
<keyword evidence="2 6" id="KW-0547">Nucleotide-binding</keyword>
<dbReference type="InterPro" id="IPR024185">
    <property type="entry name" value="FTHF_cligase-like_sf"/>
</dbReference>
<gene>
    <name evidence="8" type="ORF">B0T10DRAFT_478973</name>
</gene>
<organism evidence="8 9">
    <name type="scientific">Thelonectria olida</name>
    <dbReference type="NCBI Taxonomy" id="1576542"/>
    <lineage>
        <taxon>Eukaryota</taxon>
        <taxon>Fungi</taxon>
        <taxon>Dikarya</taxon>
        <taxon>Ascomycota</taxon>
        <taxon>Pezizomycotina</taxon>
        <taxon>Sordariomycetes</taxon>
        <taxon>Hypocreomycetidae</taxon>
        <taxon>Hypocreales</taxon>
        <taxon>Nectriaceae</taxon>
        <taxon>Thelonectria</taxon>
    </lineage>
</organism>
<feature type="binding site" evidence="6">
    <location>
        <position position="61"/>
    </location>
    <ligand>
        <name>substrate</name>
    </ligand>
</feature>
<dbReference type="Gene3D" id="3.40.50.10420">
    <property type="entry name" value="NagB/RpiA/CoA transferase-like"/>
    <property type="match status" value="1"/>
</dbReference>
<comment type="caution">
    <text evidence="8">The sequence shown here is derived from an EMBL/GenBank/DDBJ whole genome shotgun (WGS) entry which is preliminary data.</text>
</comment>
<dbReference type="PIRSF" id="PIRSF006806">
    <property type="entry name" value="FTHF_cligase"/>
    <property type="match status" value="1"/>
</dbReference>
<dbReference type="Proteomes" id="UP000777438">
    <property type="component" value="Unassembled WGS sequence"/>
</dbReference>
<accession>A0A9P8WDD0</accession>
<dbReference type="FunFam" id="3.40.50.10420:FF:000007">
    <property type="entry name" value="5-formyltetrahydrofolate cyclo-ligase"/>
    <property type="match status" value="1"/>
</dbReference>
<sequence length="236" mass="26454">MASVLTAAKQQLRTLMKQKLSNVAPDSVVAQSHQVFEALKEFKPYKDASRISVYLSMPSAEIQTDAIVRHALAAGKQVYVPYLYKSSLEIPGTPARVMDMVHLESLQDYESLKPDRWGIPSIDPDTVHQRKRILEPTGFGGSVQTTLDLIVVPGVAFDFDEAGSVRRLGHGKGFYDYFLNRYFSRLELQGHKQEQPLQLYGLALTEQIIPPSWEQPVPTTTHDRPLHGLIIGNGER</sequence>
<feature type="binding site" evidence="6">
    <location>
        <begin position="9"/>
        <end position="13"/>
    </location>
    <ligand>
        <name>ATP</name>
        <dbReference type="ChEBI" id="CHEBI:30616"/>
    </ligand>
</feature>
<evidence type="ECO:0000256" key="1">
    <source>
        <dbReference type="ARBA" id="ARBA00010638"/>
    </source>
</evidence>
<dbReference type="GO" id="GO:0005524">
    <property type="term" value="F:ATP binding"/>
    <property type="evidence" value="ECO:0007669"/>
    <property type="project" value="UniProtKB-KW"/>
</dbReference>